<dbReference type="AlphaFoldDB" id="A0A432LQ70"/>
<dbReference type="Proteomes" id="UP000267077">
    <property type="component" value="Unassembled WGS sequence"/>
</dbReference>
<keyword evidence="1" id="KW-1133">Transmembrane helix</keyword>
<evidence type="ECO:0000313" key="4">
    <source>
        <dbReference type="Proteomes" id="UP000267077"/>
    </source>
</evidence>
<dbReference type="Gene3D" id="1.10.530.10">
    <property type="match status" value="1"/>
</dbReference>
<feature type="transmembrane region" description="Helical" evidence="1">
    <location>
        <begin position="54"/>
        <end position="74"/>
    </location>
</feature>
<organism evidence="3 4">
    <name type="scientific">Dyella dinghuensis</name>
    <dbReference type="NCBI Taxonomy" id="1920169"/>
    <lineage>
        <taxon>Bacteria</taxon>
        <taxon>Pseudomonadati</taxon>
        <taxon>Pseudomonadota</taxon>
        <taxon>Gammaproteobacteria</taxon>
        <taxon>Lysobacterales</taxon>
        <taxon>Rhodanobacteraceae</taxon>
        <taxon>Dyella</taxon>
    </lineage>
</organism>
<feature type="domain" description="Transglycosylase SLT" evidence="2">
    <location>
        <begin position="208"/>
        <end position="326"/>
    </location>
</feature>
<comment type="caution">
    <text evidence="3">The sequence shown here is derived from an EMBL/GenBank/DDBJ whole genome shotgun (WGS) entry which is preliminary data.</text>
</comment>
<dbReference type="OrthoDB" id="5945995at2"/>
<reference evidence="3 4" key="1">
    <citation type="submission" date="2018-12" db="EMBL/GenBank/DDBJ databases">
        <title>Dyella dinghuensis sp. nov. DHOA06 and Dyella choica sp. nov. 4M-K27, isolated from forest soil.</title>
        <authorList>
            <person name="Qiu L.-H."/>
            <person name="Gao Z.-H."/>
        </authorList>
    </citation>
    <scope>NUCLEOTIDE SEQUENCE [LARGE SCALE GENOMIC DNA]</scope>
    <source>
        <strain evidence="3 4">DHOA06</strain>
    </source>
</reference>
<evidence type="ECO:0000256" key="1">
    <source>
        <dbReference type="SAM" id="Phobius"/>
    </source>
</evidence>
<accession>A0A432LQ70</accession>
<keyword evidence="1" id="KW-0472">Membrane</keyword>
<sequence length="379" mass="40514">MTRRQVTQRVVLCAPATFHGRRTGALPPQGGVKILLTDPQNWASRRRITERNNAYYAGSFSLAGAGALGGSIAWPQLSIDVDASPMLLAIKQQAQIYRKPLAGTAGFAAGAAIAVFASHVVHSMQHNEIAPVMATVAPQPLHSVALPAPAKSPDVVTGPALLEVVEVHPPKTKPAVSFADERPVLVVTAPRESNVEGFNLDITSSNSLWAKAGARYHIDPALIYAVALVETKGVQPDGAVAPSPWVVRINGHLHNGSRSESEHAIELAYQMAVPVQDVGIMQVYYPMHRDIEPNPIALLNPARNIEIGTSLLHKAMTQTSDPVLRIGYYHSHDVQLARGYGQTVLSVYHELKTVLGRSPTSAVALARVQASSFGMHPGG</sequence>
<name>A0A432LQ70_9GAMM</name>
<proteinExistence type="predicted"/>
<dbReference type="InterPro" id="IPR023346">
    <property type="entry name" value="Lysozyme-like_dom_sf"/>
</dbReference>
<dbReference type="InterPro" id="IPR008258">
    <property type="entry name" value="Transglycosylase_SLT_dom_1"/>
</dbReference>
<protein>
    <recommendedName>
        <fullName evidence="2">Transglycosylase SLT domain-containing protein</fullName>
    </recommendedName>
</protein>
<dbReference type="SUPFAM" id="SSF53955">
    <property type="entry name" value="Lysozyme-like"/>
    <property type="match status" value="1"/>
</dbReference>
<evidence type="ECO:0000259" key="2">
    <source>
        <dbReference type="Pfam" id="PF01464"/>
    </source>
</evidence>
<dbReference type="RefSeq" id="WP_126674762.1">
    <property type="nucleotide sequence ID" value="NZ_RYZR01000007.1"/>
</dbReference>
<evidence type="ECO:0000313" key="3">
    <source>
        <dbReference type="EMBL" id="RUL62318.1"/>
    </source>
</evidence>
<dbReference type="EMBL" id="RYZR01000007">
    <property type="protein sequence ID" value="RUL62318.1"/>
    <property type="molecule type" value="Genomic_DNA"/>
</dbReference>
<gene>
    <name evidence="3" type="ORF">EKH79_15680</name>
</gene>
<keyword evidence="4" id="KW-1185">Reference proteome</keyword>
<keyword evidence="1" id="KW-0812">Transmembrane</keyword>
<dbReference type="Pfam" id="PF01464">
    <property type="entry name" value="SLT"/>
    <property type="match status" value="1"/>
</dbReference>